<keyword evidence="3" id="KW-1185">Reference proteome</keyword>
<name>A0A6G0TD94_APHGL</name>
<protein>
    <recommendedName>
        <fullName evidence="1">HAT C-terminal dimerisation domain-containing protein</fullName>
    </recommendedName>
</protein>
<dbReference type="InterPro" id="IPR052958">
    <property type="entry name" value="IFN-induced_PKR_regulator"/>
</dbReference>
<dbReference type="GO" id="GO:0046983">
    <property type="term" value="F:protein dimerization activity"/>
    <property type="evidence" value="ECO:0007669"/>
    <property type="project" value="InterPro"/>
</dbReference>
<evidence type="ECO:0000259" key="1">
    <source>
        <dbReference type="Pfam" id="PF05699"/>
    </source>
</evidence>
<evidence type="ECO:0000313" key="2">
    <source>
        <dbReference type="EMBL" id="KAE9530920.1"/>
    </source>
</evidence>
<dbReference type="PANTHER" id="PTHR46289">
    <property type="entry name" value="52 KDA REPRESSOR OF THE INHIBITOR OF THE PROTEIN KINASE-LIKE PROTEIN-RELATED"/>
    <property type="match status" value="1"/>
</dbReference>
<dbReference type="EMBL" id="VYZN01000042">
    <property type="protein sequence ID" value="KAE9530920.1"/>
    <property type="molecule type" value="Genomic_DNA"/>
</dbReference>
<dbReference type="Proteomes" id="UP000475862">
    <property type="component" value="Unassembled WGS sequence"/>
</dbReference>
<dbReference type="PANTHER" id="PTHR46289:SF14">
    <property type="entry name" value="DUF4371 DOMAIN-CONTAINING PROTEIN"/>
    <property type="match status" value="1"/>
</dbReference>
<organism evidence="2 3">
    <name type="scientific">Aphis glycines</name>
    <name type="common">Soybean aphid</name>
    <dbReference type="NCBI Taxonomy" id="307491"/>
    <lineage>
        <taxon>Eukaryota</taxon>
        <taxon>Metazoa</taxon>
        <taxon>Ecdysozoa</taxon>
        <taxon>Arthropoda</taxon>
        <taxon>Hexapoda</taxon>
        <taxon>Insecta</taxon>
        <taxon>Pterygota</taxon>
        <taxon>Neoptera</taxon>
        <taxon>Paraneoptera</taxon>
        <taxon>Hemiptera</taxon>
        <taxon>Sternorrhyncha</taxon>
        <taxon>Aphidomorpha</taxon>
        <taxon>Aphidoidea</taxon>
        <taxon>Aphididae</taxon>
        <taxon>Aphidini</taxon>
        <taxon>Aphis</taxon>
        <taxon>Aphis</taxon>
    </lineage>
</organism>
<feature type="domain" description="HAT C-terminal dimerisation" evidence="1">
    <location>
        <begin position="170"/>
        <end position="225"/>
    </location>
</feature>
<sequence length="248" mass="29250">MENKISVPMVFEKHNEHKGENFLKLFSKIQPNIIKILNDQRLKQKKQNRSNILPIIKCVILCGRQELSQRGHRDFKMVNILNISIPRRHRTNLNVKDANGYYRITVAIPYIDFFIQQLNERFCAIKIYFKSSYSNDFGELITFDFDKFFIYKKCLKSSAQETLRLCENEILPNYYHLLKILCTLPVSTATPEKTFSCLKRLTNYLRSTMIETRLNELTILAVHKEISIIAEEVLDKLAKKPRKLDFIL</sequence>
<gene>
    <name evidence="2" type="ORF">AGLY_011382</name>
</gene>
<dbReference type="InterPro" id="IPR008906">
    <property type="entry name" value="HATC_C_dom"/>
</dbReference>
<comment type="caution">
    <text evidence="2">The sequence shown here is derived from an EMBL/GenBank/DDBJ whole genome shotgun (WGS) entry which is preliminary data.</text>
</comment>
<dbReference type="OrthoDB" id="6621209at2759"/>
<dbReference type="Pfam" id="PF05699">
    <property type="entry name" value="Dimer_Tnp_hAT"/>
    <property type="match status" value="1"/>
</dbReference>
<evidence type="ECO:0000313" key="3">
    <source>
        <dbReference type="Proteomes" id="UP000475862"/>
    </source>
</evidence>
<dbReference type="AlphaFoldDB" id="A0A6G0TD94"/>
<accession>A0A6G0TD94</accession>
<proteinExistence type="predicted"/>
<reference evidence="2 3" key="1">
    <citation type="submission" date="2019-08" db="EMBL/GenBank/DDBJ databases">
        <title>The genome of the soybean aphid Biotype 1, its phylome, world population structure and adaptation to the North American continent.</title>
        <authorList>
            <person name="Giordano R."/>
            <person name="Donthu R.K."/>
            <person name="Hernandez A.G."/>
            <person name="Wright C.L."/>
            <person name="Zimin A.V."/>
        </authorList>
    </citation>
    <scope>NUCLEOTIDE SEQUENCE [LARGE SCALE GENOMIC DNA]</scope>
    <source>
        <tissue evidence="2">Whole aphids</tissue>
    </source>
</reference>